<proteinExistence type="predicted"/>
<dbReference type="Proteomes" id="UP001160148">
    <property type="component" value="Unassembled WGS sequence"/>
</dbReference>
<reference evidence="1 2" key="1">
    <citation type="submission" date="2023-01" db="EMBL/GenBank/DDBJ databases">
        <authorList>
            <person name="Whitehead M."/>
        </authorList>
    </citation>
    <scope>NUCLEOTIDE SEQUENCE [LARGE SCALE GENOMIC DNA]</scope>
</reference>
<sequence length="125" mass="14890">MITLLTVMSTVSLGNETMFKFMMKNFEYLSTKLEKTVREYFVKTSFNNFRTEEGLDKATEFYQRNKRNFVSVDDIIKNALKKVKIQVDWVRKHLTPLDGWLTNALQEPWRPHEFQFRDVPSFVIG</sequence>
<gene>
    <name evidence="1" type="ORF">MEUPH1_LOCUS7135</name>
</gene>
<dbReference type="EMBL" id="CARXXK010000001">
    <property type="protein sequence ID" value="CAI6350703.1"/>
    <property type="molecule type" value="Genomic_DNA"/>
</dbReference>
<protein>
    <submittedName>
        <fullName evidence="1">Uncharacterized protein</fullName>
    </submittedName>
</protein>
<keyword evidence="2" id="KW-1185">Reference proteome</keyword>
<comment type="caution">
    <text evidence="1">The sequence shown here is derived from an EMBL/GenBank/DDBJ whole genome shotgun (WGS) entry which is preliminary data.</text>
</comment>
<organism evidence="1 2">
    <name type="scientific">Macrosiphum euphorbiae</name>
    <name type="common">potato aphid</name>
    <dbReference type="NCBI Taxonomy" id="13131"/>
    <lineage>
        <taxon>Eukaryota</taxon>
        <taxon>Metazoa</taxon>
        <taxon>Ecdysozoa</taxon>
        <taxon>Arthropoda</taxon>
        <taxon>Hexapoda</taxon>
        <taxon>Insecta</taxon>
        <taxon>Pterygota</taxon>
        <taxon>Neoptera</taxon>
        <taxon>Paraneoptera</taxon>
        <taxon>Hemiptera</taxon>
        <taxon>Sternorrhyncha</taxon>
        <taxon>Aphidomorpha</taxon>
        <taxon>Aphidoidea</taxon>
        <taxon>Aphididae</taxon>
        <taxon>Macrosiphini</taxon>
        <taxon>Macrosiphum</taxon>
    </lineage>
</organism>
<dbReference type="AlphaFoldDB" id="A0AAV0W4H3"/>
<accession>A0AAV0W4H3</accession>
<evidence type="ECO:0000313" key="2">
    <source>
        <dbReference type="Proteomes" id="UP001160148"/>
    </source>
</evidence>
<evidence type="ECO:0000313" key="1">
    <source>
        <dbReference type="EMBL" id="CAI6350703.1"/>
    </source>
</evidence>
<dbReference type="Gene3D" id="1.25.50.20">
    <property type="match status" value="1"/>
</dbReference>
<name>A0AAV0W4H3_9HEMI</name>